<comment type="caution">
    <text evidence="1">The sequence shown here is derived from an EMBL/GenBank/DDBJ whole genome shotgun (WGS) entry which is preliminary data.</text>
</comment>
<evidence type="ECO:0000313" key="1">
    <source>
        <dbReference type="EMBL" id="CAG8846382.1"/>
    </source>
</evidence>
<dbReference type="EMBL" id="CAJVQC010150941">
    <property type="protein sequence ID" value="CAG8846382.1"/>
    <property type="molecule type" value="Genomic_DNA"/>
</dbReference>
<keyword evidence="2" id="KW-1185">Reference proteome</keyword>
<proteinExistence type="predicted"/>
<dbReference type="Proteomes" id="UP000789920">
    <property type="component" value="Unassembled WGS sequence"/>
</dbReference>
<gene>
    <name evidence="1" type="ORF">RPERSI_LOCUS34115</name>
</gene>
<feature type="non-terminal residue" evidence="1">
    <location>
        <position position="1"/>
    </location>
</feature>
<accession>A0ACA9SR10</accession>
<feature type="non-terminal residue" evidence="1">
    <location>
        <position position="155"/>
    </location>
</feature>
<evidence type="ECO:0000313" key="2">
    <source>
        <dbReference type="Proteomes" id="UP000789920"/>
    </source>
</evidence>
<reference evidence="1" key="1">
    <citation type="submission" date="2021-06" db="EMBL/GenBank/DDBJ databases">
        <authorList>
            <person name="Kallberg Y."/>
            <person name="Tangrot J."/>
            <person name="Rosling A."/>
        </authorList>
    </citation>
    <scope>NUCLEOTIDE SEQUENCE</scope>
    <source>
        <strain evidence="1">MA461A</strain>
    </source>
</reference>
<protein>
    <submittedName>
        <fullName evidence="1">34222_t:CDS:1</fullName>
    </submittedName>
</protein>
<sequence>PNTTSTCALSDAVALIQSAEENREKNIKRIIERIIERNTEKNMEENRKGIMKGIVEGNTEENTKKNREGIIEGNTEENMEENAGETRMKLAIEELDNLLKKDNGHMDKGTKGNYKVRCIRIWGNEWLKWRRLPKDNCGKFIKVVSLIDDERISLK</sequence>
<organism evidence="1 2">
    <name type="scientific">Racocetra persica</name>
    <dbReference type="NCBI Taxonomy" id="160502"/>
    <lineage>
        <taxon>Eukaryota</taxon>
        <taxon>Fungi</taxon>
        <taxon>Fungi incertae sedis</taxon>
        <taxon>Mucoromycota</taxon>
        <taxon>Glomeromycotina</taxon>
        <taxon>Glomeromycetes</taxon>
        <taxon>Diversisporales</taxon>
        <taxon>Gigasporaceae</taxon>
        <taxon>Racocetra</taxon>
    </lineage>
</organism>
<name>A0ACA9SR10_9GLOM</name>